<keyword evidence="2 6" id="KW-0645">Protease</keyword>
<feature type="domain" description="Peptidase A2" evidence="5">
    <location>
        <begin position="103"/>
        <end position="182"/>
    </location>
</feature>
<organism evidence="6">
    <name type="scientific">Klosneuvirus KNV1</name>
    <dbReference type="NCBI Taxonomy" id="1977640"/>
    <lineage>
        <taxon>Viruses</taxon>
        <taxon>Varidnaviria</taxon>
        <taxon>Bamfordvirae</taxon>
        <taxon>Nucleocytoviricota</taxon>
        <taxon>Megaviricetes</taxon>
        <taxon>Imitervirales</taxon>
        <taxon>Mimiviridae</taxon>
        <taxon>Klosneuvirinae</taxon>
        <taxon>Klosneuvirus</taxon>
    </lineage>
</organism>
<dbReference type="PROSITE" id="PS50175">
    <property type="entry name" value="ASP_PROT_RETROV"/>
    <property type="match status" value="1"/>
</dbReference>
<dbReference type="PANTHER" id="PTHR12917">
    <property type="entry name" value="ASPARTYL PROTEASE DDI-RELATED"/>
    <property type="match status" value="1"/>
</dbReference>
<evidence type="ECO:0000256" key="1">
    <source>
        <dbReference type="ARBA" id="ARBA00009136"/>
    </source>
</evidence>
<sequence>MELTLFYQEKNQLRQVTVHRFDELFDLNEVYFGIKYNDQQIEFNGQKIDMKKSISDYSIKSGDLLIISQKQKLQEDYVENTMDDALISHTLLYLKAEFNDLAFKILIDTGAQVSVMGDHMAKLLNLSIDTRMKRKAHGVGVANIIGMAYNCNLKLEENFHVPINFNVMENDEQHLILLGLDFLNSHSCLINLVNRTIIINNKEFKLLNEIQVQELNTPYDCRKDHIKRLYKQMVSNINPEKRNEMIDILNKIMSNIIKNPSEDKYKNININNKVISDIIKENKDFIEFMKKIGFVMTNDHKLKFIENTKILDYTKTIMVA</sequence>
<dbReference type="GO" id="GO:0004190">
    <property type="term" value="F:aspartic-type endopeptidase activity"/>
    <property type="evidence" value="ECO:0007669"/>
    <property type="project" value="UniProtKB-KW"/>
</dbReference>
<dbReference type="CDD" id="cd09212">
    <property type="entry name" value="PUB"/>
    <property type="match status" value="1"/>
</dbReference>
<dbReference type="InterPro" id="IPR019103">
    <property type="entry name" value="Peptidase_aspartic_DDI1-type"/>
</dbReference>
<dbReference type="GO" id="GO:0006508">
    <property type="term" value="P:proteolysis"/>
    <property type="evidence" value="ECO:0007669"/>
    <property type="project" value="UniProtKB-KW"/>
</dbReference>
<evidence type="ECO:0000313" key="6">
    <source>
        <dbReference type="EMBL" id="ARF12243.1"/>
    </source>
</evidence>
<dbReference type="EMBL" id="KY684111">
    <property type="protein sequence ID" value="ARF12243.1"/>
    <property type="molecule type" value="Genomic_DNA"/>
</dbReference>
<reference evidence="6" key="1">
    <citation type="journal article" date="2017" name="Science">
        <title>Giant viruses with an expanded complement of translation system components.</title>
        <authorList>
            <person name="Schulz F."/>
            <person name="Yutin N."/>
            <person name="Ivanova N.N."/>
            <person name="Ortega D.R."/>
            <person name="Lee T.K."/>
            <person name="Vierheilig J."/>
            <person name="Daims H."/>
            <person name="Horn M."/>
            <person name="Wagner M."/>
            <person name="Jensen G.J."/>
            <person name="Kyrpides N.C."/>
            <person name="Koonin E.V."/>
            <person name="Woyke T."/>
        </authorList>
    </citation>
    <scope>NUCLEOTIDE SEQUENCE</scope>
    <source>
        <strain evidence="6">KNV1</strain>
    </source>
</reference>
<keyword evidence="3" id="KW-0064">Aspartyl protease</keyword>
<dbReference type="Gene3D" id="2.40.70.10">
    <property type="entry name" value="Acid Proteases"/>
    <property type="match status" value="1"/>
</dbReference>
<proteinExistence type="inferred from homology"/>
<dbReference type="SUPFAM" id="SSF54236">
    <property type="entry name" value="Ubiquitin-like"/>
    <property type="match status" value="1"/>
</dbReference>
<dbReference type="Pfam" id="PF09409">
    <property type="entry name" value="PUB"/>
    <property type="match status" value="1"/>
</dbReference>
<dbReference type="Gene3D" id="1.20.58.2190">
    <property type="match status" value="1"/>
</dbReference>
<keyword evidence="4" id="KW-0378">Hydrolase</keyword>
<evidence type="ECO:0000256" key="2">
    <source>
        <dbReference type="ARBA" id="ARBA00022670"/>
    </source>
</evidence>
<gene>
    <name evidence="6" type="ORF">Klosneuvirus_4_58</name>
</gene>
<dbReference type="PANTHER" id="PTHR12917:SF1">
    <property type="entry name" value="AT13091P"/>
    <property type="match status" value="1"/>
</dbReference>
<dbReference type="Pfam" id="PF09668">
    <property type="entry name" value="Asp_protease"/>
    <property type="match status" value="1"/>
</dbReference>
<dbReference type="InterPro" id="IPR001969">
    <property type="entry name" value="Aspartic_peptidase_AS"/>
</dbReference>
<dbReference type="SUPFAM" id="SSF143503">
    <property type="entry name" value="PUG domain-like"/>
    <property type="match status" value="1"/>
</dbReference>
<evidence type="ECO:0000259" key="5">
    <source>
        <dbReference type="PROSITE" id="PS50175"/>
    </source>
</evidence>
<comment type="similarity">
    <text evidence="1">Belongs to the DDI1 family.</text>
</comment>
<dbReference type="SUPFAM" id="SSF50630">
    <property type="entry name" value="Acid proteases"/>
    <property type="match status" value="1"/>
</dbReference>
<evidence type="ECO:0000256" key="3">
    <source>
        <dbReference type="ARBA" id="ARBA00022750"/>
    </source>
</evidence>
<dbReference type="InterPro" id="IPR029071">
    <property type="entry name" value="Ubiquitin-like_domsf"/>
</dbReference>
<name>A0A1V0SKK9_9VIRU</name>
<dbReference type="InterPro" id="IPR036339">
    <property type="entry name" value="PUB-like_dom_sf"/>
</dbReference>
<dbReference type="InterPro" id="IPR018997">
    <property type="entry name" value="PUB_domain"/>
</dbReference>
<dbReference type="InterPro" id="IPR001995">
    <property type="entry name" value="Peptidase_A2_cat"/>
</dbReference>
<accession>A0A1V0SKK9</accession>
<dbReference type="SMART" id="SM00580">
    <property type="entry name" value="PUG"/>
    <property type="match status" value="1"/>
</dbReference>
<protein>
    <submittedName>
        <fullName evidence="6">Pepsin-like aspartate protease</fullName>
    </submittedName>
</protein>
<dbReference type="PROSITE" id="PS00141">
    <property type="entry name" value="ASP_PROTEASE"/>
    <property type="match status" value="1"/>
</dbReference>
<evidence type="ECO:0000256" key="4">
    <source>
        <dbReference type="ARBA" id="ARBA00022801"/>
    </source>
</evidence>
<dbReference type="InterPro" id="IPR021109">
    <property type="entry name" value="Peptidase_aspartic_dom_sf"/>
</dbReference>